<protein>
    <submittedName>
        <fullName evidence="4">Fumarylacetoacetate hydrolase [Lactobacillus alimentarius DSM]</fullName>
    </submittedName>
</protein>
<dbReference type="PANTHER" id="PTHR42796:SF4">
    <property type="entry name" value="FUMARYLACETOACETATE HYDROLASE DOMAIN-CONTAINING PROTEIN 2A"/>
    <property type="match status" value="1"/>
</dbReference>
<keyword evidence="2" id="KW-0479">Metal-binding</keyword>
<proteinExistence type="inferred from homology"/>
<dbReference type="RefSeq" id="WP_130851215.1">
    <property type="nucleotide sequence ID" value="NZ_UYIG01000001.1"/>
</dbReference>
<organism evidence="4 5">
    <name type="scientific">Lactiplantibacillus mudanjiangensis</name>
    <dbReference type="NCBI Taxonomy" id="1296538"/>
    <lineage>
        <taxon>Bacteria</taxon>
        <taxon>Bacillati</taxon>
        <taxon>Bacillota</taxon>
        <taxon>Bacilli</taxon>
        <taxon>Lactobacillales</taxon>
        <taxon>Lactobacillaceae</taxon>
        <taxon>Lactiplantibacillus</taxon>
    </lineage>
</organism>
<dbReference type="EMBL" id="UYIG01000001">
    <property type="protein sequence ID" value="VDG26881.1"/>
    <property type="molecule type" value="Genomic_DNA"/>
</dbReference>
<accession>A0A660DUN4</accession>
<dbReference type="GO" id="GO:0044281">
    <property type="term" value="P:small molecule metabolic process"/>
    <property type="evidence" value="ECO:0007669"/>
    <property type="project" value="UniProtKB-ARBA"/>
</dbReference>
<keyword evidence="5" id="KW-1185">Reference proteome</keyword>
<dbReference type="SUPFAM" id="SSF56529">
    <property type="entry name" value="FAH"/>
    <property type="match status" value="1"/>
</dbReference>
<dbReference type="OrthoDB" id="9805307at2"/>
<evidence type="ECO:0000259" key="3">
    <source>
        <dbReference type="Pfam" id="PF01557"/>
    </source>
</evidence>
<evidence type="ECO:0000313" key="5">
    <source>
        <dbReference type="Proteomes" id="UP000289996"/>
    </source>
</evidence>
<dbReference type="GO" id="GO:0016787">
    <property type="term" value="F:hydrolase activity"/>
    <property type="evidence" value="ECO:0007669"/>
    <property type="project" value="UniProtKB-KW"/>
</dbReference>
<keyword evidence="4" id="KW-0378">Hydrolase</keyword>
<dbReference type="AlphaFoldDB" id="A0A660DUN4"/>
<feature type="domain" description="Fumarylacetoacetase-like C-terminal" evidence="3">
    <location>
        <begin position="61"/>
        <end position="262"/>
    </location>
</feature>
<dbReference type="InterPro" id="IPR036663">
    <property type="entry name" value="Fumarylacetoacetase_C_sf"/>
</dbReference>
<evidence type="ECO:0000313" key="4">
    <source>
        <dbReference type="EMBL" id="VDG26881.1"/>
    </source>
</evidence>
<reference evidence="4 5" key="1">
    <citation type="submission" date="2018-11" db="EMBL/GenBank/DDBJ databases">
        <authorList>
            <person name="Wuyts S."/>
        </authorList>
    </citation>
    <scope>NUCLEOTIDE SEQUENCE [LARGE SCALE GENOMIC DNA]</scope>
    <source>
        <strain evidence="4">Lactobacillus mudanjiangensis AMBF249</strain>
    </source>
</reference>
<gene>
    <name evidence="4" type="ORF">MUDAN_MDHGFNIF_00277</name>
</gene>
<sequence length="266" mass="29365">MKLAMINKRPAVINGQQFQFIKQAQDVQSLLTDLTTDFELEAAQPLTGHTLEAPIQASRQIFAVGFNYRDHLNELKTQAPKVPNIFTKFVSSITGPVPTVQIPSPKTDWETELVIVIGQGGRNIDKSVVTDHIAGYMVGQDLSDRQLQFANDQPQFSLAKSYENFSPVGPWLTTPDELTDLGDLTITTTLNGVEKQHSQLKQLIFDPADLVNYLSTITELYPGDLIFTGTPGGVGTGRDPQEFIQPGDHLVSEIEELGKLDIQFKA</sequence>
<name>A0A660DUN4_9LACO</name>
<dbReference type="Gene3D" id="3.90.850.10">
    <property type="entry name" value="Fumarylacetoacetase-like, C-terminal domain"/>
    <property type="match status" value="1"/>
</dbReference>
<dbReference type="Pfam" id="PF01557">
    <property type="entry name" value="FAA_hydrolase"/>
    <property type="match status" value="1"/>
</dbReference>
<dbReference type="InterPro" id="IPR051121">
    <property type="entry name" value="FAH"/>
</dbReference>
<dbReference type="InterPro" id="IPR011234">
    <property type="entry name" value="Fumarylacetoacetase-like_C"/>
</dbReference>
<comment type="similarity">
    <text evidence="1">Belongs to the FAH family.</text>
</comment>
<dbReference type="PANTHER" id="PTHR42796">
    <property type="entry name" value="FUMARYLACETOACETATE HYDROLASE DOMAIN-CONTAINING PROTEIN 2A-RELATED"/>
    <property type="match status" value="1"/>
</dbReference>
<dbReference type="Proteomes" id="UP000289996">
    <property type="component" value="Unassembled WGS sequence"/>
</dbReference>
<evidence type="ECO:0000256" key="2">
    <source>
        <dbReference type="ARBA" id="ARBA00022723"/>
    </source>
</evidence>
<evidence type="ECO:0000256" key="1">
    <source>
        <dbReference type="ARBA" id="ARBA00010211"/>
    </source>
</evidence>
<dbReference type="GO" id="GO:0046872">
    <property type="term" value="F:metal ion binding"/>
    <property type="evidence" value="ECO:0007669"/>
    <property type="project" value="UniProtKB-KW"/>
</dbReference>